<keyword evidence="2 3" id="KW-0040">ANK repeat</keyword>
<evidence type="ECO:0000313" key="4">
    <source>
        <dbReference type="EMBL" id="KIW56558.1"/>
    </source>
</evidence>
<dbReference type="InterPro" id="IPR036770">
    <property type="entry name" value="Ankyrin_rpt-contain_sf"/>
</dbReference>
<dbReference type="PROSITE" id="PS50297">
    <property type="entry name" value="ANK_REP_REGION"/>
    <property type="match status" value="3"/>
</dbReference>
<dbReference type="HOGENOM" id="CLU_1434463_0_0_1"/>
<accession>A0A0D2EMC0</accession>
<evidence type="ECO:0000256" key="2">
    <source>
        <dbReference type="ARBA" id="ARBA00023043"/>
    </source>
</evidence>
<evidence type="ECO:0000313" key="5">
    <source>
        <dbReference type="Proteomes" id="UP000054342"/>
    </source>
</evidence>
<dbReference type="GeneID" id="25327119"/>
<reference evidence="4 5" key="1">
    <citation type="submission" date="2015-01" db="EMBL/GenBank/DDBJ databases">
        <title>The Genome Sequence of Exophiala xenobiotica CBS118157.</title>
        <authorList>
            <consortium name="The Broad Institute Genomics Platform"/>
            <person name="Cuomo C."/>
            <person name="de Hoog S."/>
            <person name="Gorbushina A."/>
            <person name="Stielow B."/>
            <person name="Teixiera M."/>
            <person name="Abouelleil A."/>
            <person name="Chapman S.B."/>
            <person name="Priest M."/>
            <person name="Young S.K."/>
            <person name="Wortman J."/>
            <person name="Nusbaum C."/>
            <person name="Birren B."/>
        </authorList>
    </citation>
    <scope>NUCLEOTIDE SEQUENCE [LARGE SCALE GENOMIC DNA]</scope>
    <source>
        <strain evidence="4 5">CBS 118157</strain>
    </source>
</reference>
<feature type="repeat" description="ANK" evidence="3">
    <location>
        <begin position="86"/>
        <end position="119"/>
    </location>
</feature>
<dbReference type="SUPFAM" id="SSF48403">
    <property type="entry name" value="Ankyrin repeat"/>
    <property type="match status" value="1"/>
</dbReference>
<sequence length="189" mass="20764">MDVMRLLIANKADVNTGDRQWQTALHGAAGSGRVAAVRLLLENGADIDTRSWDDATPLLATAKAGYADVARLLLGHGADPNACGKDGKTALRHACEAGYTEMVTILLAEGRTDINARSKFGTPLEAASRPVDEEDKRRFLFNFSGLKRTKAKRPADRKAVVKLLLERRAIQWQQRDRKALCLTEVQRPS</sequence>
<dbReference type="AlphaFoldDB" id="A0A0D2EMC0"/>
<evidence type="ECO:0000256" key="3">
    <source>
        <dbReference type="PROSITE-ProRule" id="PRU00023"/>
    </source>
</evidence>
<feature type="repeat" description="ANK" evidence="3">
    <location>
        <begin position="20"/>
        <end position="52"/>
    </location>
</feature>
<proteinExistence type="predicted"/>
<dbReference type="SMART" id="SM00248">
    <property type="entry name" value="ANK"/>
    <property type="match status" value="3"/>
</dbReference>
<evidence type="ECO:0000256" key="1">
    <source>
        <dbReference type="ARBA" id="ARBA00022737"/>
    </source>
</evidence>
<dbReference type="PROSITE" id="PS50088">
    <property type="entry name" value="ANK_REPEAT"/>
    <property type="match status" value="3"/>
</dbReference>
<dbReference type="Gene3D" id="1.25.40.20">
    <property type="entry name" value="Ankyrin repeat-containing domain"/>
    <property type="match status" value="2"/>
</dbReference>
<keyword evidence="1" id="KW-0677">Repeat</keyword>
<dbReference type="Proteomes" id="UP000054342">
    <property type="component" value="Unassembled WGS sequence"/>
</dbReference>
<dbReference type="GO" id="GO:0004842">
    <property type="term" value="F:ubiquitin-protein transferase activity"/>
    <property type="evidence" value="ECO:0007669"/>
    <property type="project" value="TreeGrafter"/>
</dbReference>
<gene>
    <name evidence="4" type="ORF">PV05_05211</name>
</gene>
<feature type="repeat" description="ANK" evidence="3">
    <location>
        <begin position="53"/>
        <end position="85"/>
    </location>
</feature>
<dbReference type="PANTHER" id="PTHR24171">
    <property type="entry name" value="ANKYRIN REPEAT DOMAIN-CONTAINING PROTEIN 39-RELATED"/>
    <property type="match status" value="1"/>
</dbReference>
<dbReference type="STRING" id="348802.A0A0D2EMC0"/>
<dbReference type="RefSeq" id="XP_013317142.1">
    <property type="nucleotide sequence ID" value="XM_013461688.1"/>
</dbReference>
<protein>
    <submittedName>
        <fullName evidence="4">Uncharacterized protein</fullName>
    </submittedName>
</protein>
<name>A0A0D2EMC0_9EURO</name>
<dbReference type="EMBL" id="KN847319">
    <property type="protein sequence ID" value="KIW56558.1"/>
    <property type="molecule type" value="Genomic_DNA"/>
</dbReference>
<organism evidence="4 5">
    <name type="scientific">Exophiala xenobiotica</name>
    <dbReference type="NCBI Taxonomy" id="348802"/>
    <lineage>
        <taxon>Eukaryota</taxon>
        <taxon>Fungi</taxon>
        <taxon>Dikarya</taxon>
        <taxon>Ascomycota</taxon>
        <taxon>Pezizomycotina</taxon>
        <taxon>Eurotiomycetes</taxon>
        <taxon>Chaetothyriomycetidae</taxon>
        <taxon>Chaetothyriales</taxon>
        <taxon>Herpotrichiellaceae</taxon>
        <taxon>Exophiala</taxon>
    </lineage>
</organism>
<dbReference type="GO" id="GO:0085020">
    <property type="term" value="P:protein K6-linked ubiquitination"/>
    <property type="evidence" value="ECO:0007669"/>
    <property type="project" value="TreeGrafter"/>
</dbReference>
<dbReference type="PANTHER" id="PTHR24171:SF8">
    <property type="entry name" value="BRCA1-ASSOCIATED RING DOMAIN PROTEIN 1"/>
    <property type="match status" value="1"/>
</dbReference>
<dbReference type="InterPro" id="IPR002110">
    <property type="entry name" value="Ankyrin_rpt"/>
</dbReference>
<keyword evidence="5" id="KW-1185">Reference proteome</keyword>
<dbReference type="OrthoDB" id="426293at2759"/>
<dbReference type="Pfam" id="PF12796">
    <property type="entry name" value="Ank_2"/>
    <property type="match status" value="2"/>
</dbReference>